<accession>A0A8S5PR93</accession>
<organism evidence="2">
    <name type="scientific">Siphoviridae sp. ct96x5</name>
    <dbReference type="NCBI Taxonomy" id="2825367"/>
    <lineage>
        <taxon>Viruses</taxon>
        <taxon>Duplodnaviria</taxon>
        <taxon>Heunggongvirae</taxon>
        <taxon>Uroviricota</taxon>
        <taxon>Caudoviricetes</taxon>
    </lineage>
</organism>
<evidence type="ECO:0000313" key="2">
    <source>
        <dbReference type="EMBL" id="DAE09598.1"/>
    </source>
</evidence>
<proteinExistence type="predicted"/>
<protein>
    <submittedName>
        <fullName evidence="2">Uncharacterized protein</fullName>
    </submittedName>
</protein>
<name>A0A8S5PR93_9CAUD</name>
<evidence type="ECO:0000256" key="1">
    <source>
        <dbReference type="SAM" id="Coils"/>
    </source>
</evidence>
<dbReference type="EMBL" id="BK015488">
    <property type="protein sequence ID" value="DAE09598.1"/>
    <property type="molecule type" value="Genomic_DNA"/>
</dbReference>
<reference evidence="2" key="1">
    <citation type="journal article" date="2021" name="Proc. Natl. Acad. Sci. U.S.A.">
        <title>A Catalog of Tens of Thousands of Viruses from Human Metagenomes Reveals Hidden Associations with Chronic Diseases.</title>
        <authorList>
            <person name="Tisza M.J."/>
            <person name="Buck C.B."/>
        </authorList>
    </citation>
    <scope>NUCLEOTIDE SEQUENCE</scope>
    <source>
        <strain evidence="2">Ct96x5</strain>
    </source>
</reference>
<feature type="coiled-coil region" evidence="1">
    <location>
        <begin position="185"/>
        <end position="219"/>
    </location>
</feature>
<keyword evidence="1" id="KW-0175">Coiled coil</keyword>
<sequence>MTMYAGILREIGKKMSLYYDSVLSSYSNFPKYSFVLRDRRLVPVEEKFFLDNGYKENKTVSIYVEQNAMADVKLYINKEKKITILVINRAAVIRKRFDTALNSACSLSPILFPWLDTVSNENLTVLKELGCRHTEPLKALMDAILNDDSLKESCLREITKGLCANRFTERLEQINNEYCGINTRINSYYEQIRAAQSELEELLETKERLEERIRRGDALDEEIFNYLMSQKNIMVVDRVNDKLLLRAYGDLDYIDELMYKAYIVNGSRSSNLIDRLSEYYREKDVRKFFSYCWGDEPRYHMQVYADFEVSNDAYISRDSDYVCRDEPENCIRAPHIMLYNCFGSFQDIVVEAQRNHDFIAAFNVAVTAVRNLNLTDGIVCASFANMLCENRKNLRFIRDNEGNLFTLDEVMDKIAQEENK</sequence>